<dbReference type="Pfam" id="PF08386">
    <property type="entry name" value="Abhydrolase_4"/>
    <property type="match status" value="1"/>
</dbReference>
<dbReference type="InterPro" id="IPR029058">
    <property type="entry name" value="AB_hydrolase_fold"/>
</dbReference>
<keyword evidence="2 6" id="KW-0378">Hydrolase</keyword>
<feature type="domain" description="Peptidase S33 tripeptidyl aminopeptidase-like C-terminal" evidence="5">
    <location>
        <begin position="411"/>
        <end position="502"/>
    </location>
</feature>
<evidence type="ECO:0000259" key="4">
    <source>
        <dbReference type="Pfam" id="PF00561"/>
    </source>
</evidence>
<protein>
    <submittedName>
        <fullName evidence="6">Alpha/beta hydrolase family protein</fullName>
    </submittedName>
</protein>
<gene>
    <name evidence="6" type="ORF">EDD27_4416</name>
</gene>
<dbReference type="InterPro" id="IPR013595">
    <property type="entry name" value="Pept_S33_TAP-like_C"/>
</dbReference>
<dbReference type="GO" id="GO:0016787">
    <property type="term" value="F:hydrolase activity"/>
    <property type="evidence" value="ECO:0007669"/>
    <property type="project" value="UniProtKB-KW"/>
</dbReference>
<evidence type="ECO:0000256" key="3">
    <source>
        <dbReference type="SAM" id="SignalP"/>
    </source>
</evidence>
<feature type="chain" id="PRO_5039643199" evidence="3">
    <location>
        <begin position="26"/>
        <end position="531"/>
    </location>
</feature>
<evidence type="ECO:0000256" key="1">
    <source>
        <dbReference type="ARBA" id="ARBA00010088"/>
    </source>
</evidence>
<evidence type="ECO:0000313" key="7">
    <source>
        <dbReference type="Proteomes" id="UP000284824"/>
    </source>
</evidence>
<keyword evidence="7" id="KW-1185">Reference proteome</keyword>
<dbReference type="Pfam" id="PF00561">
    <property type="entry name" value="Abhydrolase_1"/>
    <property type="match status" value="1"/>
</dbReference>
<dbReference type="PANTHER" id="PTHR43248:SF25">
    <property type="entry name" value="AB HYDROLASE-1 DOMAIN-CONTAINING PROTEIN-RELATED"/>
    <property type="match status" value="1"/>
</dbReference>
<sequence>MTRFVRILTVLLTMVTVLIPLGNAAAVVSESAGTSASRAIAWAPCAEDTTAECGVLTVPTDWAKPGGPTIDLAVARRKATDPTTRMGSLIINPGGPGESGVDFTLRRQDYFSEEITRRFDIVGFDPRGVARSNPVVCSAELMQQAPADLFLKSQTDFDRWLDYNKRLRTDCRARTGPLFDHVDTLSVVNDVDALRAAVGDRKLTYYGLSYGTLIGQLYAERFPGRVRALALDSNIDHSLRTAAFLDTGAAAAQDSYEEFAAWCERDSACVLHGSDLRAFWAKLLAHAERGELHYPGDPTLVLTQLDLIRLPFQAAYGPYWRELAELMVAIGSGATPSRALPEIFTRQLTQRQEERRQARQPTEDLIANPLRVVCQDFHLPIRDFHEFAALLRRSQRIAPDMRVSPLAFSFTMACLGEPAAIPNPQQRLQVDGTPALLLGNARHDPATGYAWAVNAAGQIGSEARLLTYEGWGHSIYNRSECTRRAIDRYLIEQTLPAPGMRCPAVPYTGTPTSAQTWPTPIAPLPRLPGWF</sequence>
<dbReference type="InterPro" id="IPR051601">
    <property type="entry name" value="Serine_prot/Carboxylest_S33"/>
</dbReference>
<evidence type="ECO:0000259" key="5">
    <source>
        <dbReference type="Pfam" id="PF08386"/>
    </source>
</evidence>
<comment type="caution">
    <text evidence="6">The sequence shown here is derived from an EMBL/GenBank/DDBJ whole genome shotgun (WGS) entry which is preliminary data.</text>
</comment>
<dbReference type="Proteomes" id="UP000284824">
    <property type="component" value="Unassembled WGS sequence"/>
</dbReference>
<feature type="signal peptide" evidence="3">
    <location>
        <begin position="1"/>
        <end position="25"/>
    </location>
</feature>
<reference evidence="6 7" key="1">
    <citation type="submission" date="2019-01" db="EMBL/GenBank/DDBJ databases">
        <title>Sequencing the genomes of 1000 actinobacteria strains.</title>
        <authorList>
            <person name="Klenk H.-P."/>
        </authorList>
    </citation>
    <scope>NUCLEOTIDE SEQUENCE [LARGE SCALE GENOMIC DNA]</scope>
    <source>
        <strain evidence="6 7">DSM 43925</strain>
    </source>
</reference>
<dbReference type="Gene3D" id="3.40.50.1820">
    <property type="entry name" value="alpha/beta hydrolase"/>
    <property type="match status" value="1"/>
</dbReference>
<evidence type="ECO:0000256" key="2">
    <source>
        <dbReference type="ARBA" id="ARBA00022801"/>
    </source>
</evidence>
<dbReference type="EMBL" id="SAUN01000001">
    <property type="protein sequence ID" value="RVX41839.1"/>
    <property type="molecule type" value="Genomic_DNA"/>
</dbReference>
<name>A0A438M7Z3_9ACTN</name>
<keyword evidence="3" id="KW-0732">Signal</keyword>
<feature type="domain" description="AB hydrolase-1" evidence="4">
    <location>
        <begin position="89"/>
        <end position="287"/>
    </location>
</feature>
<evidence type="ECO:0000313" key="6">
    <source>
        <dbReference type="EMBL" id="RVX41839.1"/>
    </source>
</evidence>
<proteinExistence type="inferred from homology"/>
<organism evidence="6 7">
    <name type="scientific">Nonomuraea polychroma</name>
    <dbReference type="NCBI Taxonomy" id="46176"/>
    <lineage>
        <taxon>Bacteria</taxon>
        <taxon>Bacillati</taxon>
        <taxon>Actinomycetota</taxon>
        <taxon>Actinomycetes</taxon>
        <taxon>Streptosporangiales</taxon>
        <taxon>Streptosporangiaceae</taxon>
        <taxon>Nonomuraea</taxon>
    </lineage>
</organism>
<comment type="similarity">
    <text evidence="1">Belongs to the peptidase S33 family.</text>
</comment>
<dbReference type="SUPFAM" id="SSF53474">
    <property type="entry name" value="alpha/beta-Hydrolases"/>
    <property type="match status" value="1"/>
</dbReference>
<dbReference type="AlphaFoldDB" id="A0A438M7Z3"/>
<dbReference type="InterPro" id="IPR000073">
    <property type="entry name" value="AB_hydrolase_1"/>
</dbReference>
<accession>A0A438M7Z3</accession>
<dbReference type="PANTHER" id="PTHR43248">
    <property type="entry name" value="2-SUCCINYL-6-HYDROXY-2,4-CYCLOHEXADIENE-1-CARBOXYLATE SYNTHASE"/>
    <property type="match status" value="1"/>
</dbReference>